<feature type="compositionally biased region" description="Polar residues" evidence="1">
    <location>
        <begin position="181"/>
        <end position="191"/>
    </location>
</feature>
<dbReference type="AlphaFoldDB" id="A0A2P2JAU9"/>
<organism evidence="2">
    <name type="scientific">Rhizophora mucronata</name>
    <name type="common">Asiatic mangrove</name>
    <dbReference type="NCBI Taxonomy" id="61149"/>
    <lineage>
        <taxon>Eukaryota</taxon>
        <taxon>Viridiplantae</taxon>
        <taxon>Streptophyta</taxon>
        <taxon>Embryophyta</taxon>
        <taxon>Tracheophyta</taxon>
        <taxon>Spermatophyta</taxon>
        <taxon>Magnoliopsida</taxon>
        <taxon>eudicotyledons</taxon>
        <taxon>Gunneridae</taxon>
        <taxon>Pentapetalae</taxon>
        <taxon>rosids</taxon>
        <taxon>fabids</taxon>
        <taxon>Malpighiales</taxon>
        <taxon>Rhizophoraceae</taxon>
        <taxon>Rhizophora</taxon>
    </lineage>
</organism>
<sequence>MQDHSSTVSFCPSFSAYSCDKLANIADKVTETEQRNTVPVDVNDDDFEFVPLKASPDAWQSLPLFKVDLLHDHPCRSDRDDCDHEAGPSVEARVRKLFIDDHRDRRSSSSSHLSSDSDELEGAQPGTYCAWRPKSSPTPSPSPGRCQKSSSTGSSRKHRSWRFRDLLWRSRSDGNYTVTCLSENPSNYGNKSHNESKNEVELEKKKAGSKAHKGNKTTQAATTANKVFYGRSKAMKGEAKRKSYLPYRQDLFGFCVYVHGLS</sequence>
<evidence type="ECO:0000256" key="1">
    <source>
        <dbReference type="SAM" id="MobiDB-lite"/>
    </source>
</evidence>
<dbReference type="InterPro" id="IPR012442">
    <property type="entry name" value="DUF1645_plant"/>
</dbReference>
<dbReference type="PANTHER" id="PTHR33095">
    <property type="entry name" value="OS07G0619500 PROTEIN"/>
    <property type="match status" value="1"/>
</dbReference>
<proteinExistence type="predicted"/>
<reference evidence="2" key="1">
    <citation type="submission" date="2018-02" db="EMBL/GenBank/DDBJ databases">
        <title>Rhizophora mucronata_Transcriptome.</title>
        <authorList>
            <person name="Meera S.P."/>
            <person name="Sreeshan A."/>
            <person name="Augustine A."/>
        </authorList>
    </citation>
    <scope>NUCLEOTIDE SEQUENCE</scope>
    <source>
        <tissue evidence="2">Leaf</tissue>
    </source>
</reference>
<dbReference type="Pfam" id="PF07816">
    <property type="entry name" value="DUF1645"/>
    <property type="match status" value="1"/>
</dbReference>
<evidence type="ECO:0000313" key="2">
    <source>
        <dbReference type="EMBL" id="MBW90602.1"/>
    </source>
</evidence>
<feature type="region of interest" description="Disordered" evidence="1">
    <location>
        <begin position="96"/>
        <end position="157"/>
    </location>
</feature>
<dbReference type="EMBL" id="GGEC01010119">
    <property type="protein sequence ID" value="MBW90602.1"/>
    <property type="molecule type" value="Transcribed_RNA"/>
</dbReference>
<protein>
    <submittedName>
        <fullName evidence="2">Uncharacterized protein LOC8289796 isoform X1</fullName>
    </submittedName>
</protein>
<feature type="compositionally biased region" description="Basic and acidic residues" evidence="1">
    <location>
        <begin position="192"/>
        <end position="206"/>
    </location>
</feature>
<name>A0A2P2JAU9_RHIMU</name>
<feature type="region of interest" description="Disordered" evidence="1">
    <location>
        <begin position="181"/>
        <end position="219"/>
    </location>
</feature>
<dbReference type="PANTHER" id="PTHR33095:SF101">
    <property type="entry name" value="DUF1645 DOMAIN-CONTAINING PROTEIN"/>
    <property type="match status" value="1"/>
</dbReference>
<accession>A0A2P2JAU9</accession>
<feature type="compositionally biased region" description="Basic and acidic residues" evidence="1">
    <location>
        <begin position="96"/>
        <end position="107"/>
    </location>
</feature>